<proteinExistence type="predicted"/>
<comment type="caution">
    <text evidence="1">The sequence shown here is derived from an EMBL/GenBank/DDBJ whole genome shotgun (WGS) entry which is preliminary data.</text>
</comment>
<name>A0A7J6QUB8_PEROL</name>
<dbReference type="Gene3D" id="3.40.50.1000">
    <property type="entry name" value="HAD superfamily/HAD-like"/>
    <property type="match status" value="1"/>
</dbReference>
<keyword evidence="2" id="KW-1185">Reference proteome</keyword>
<reference evidence="1 2" key="1">
    <citation type="submission" date="2020-04" db="EMBL/GenBank/DDBJ databases">
        <title>Perkinsus olseni comparative genomics.</title>
        <authorList>
            <person name="Bogema D.R."/>
        </authorList>
    </citation>
    <scope>NUCLEOTIDE SEQUENCE [LARGE SCALE GENOMIC DNA]</scope>
    <source>
        <strain evidence="1 2">ATCC PRA-207</strain>
    </source>
</reference>
<dbReference type="Proteomes" id="UP000553632">
    <property type="component" value="Unassembled WGS sequence"/>
</dbReference>
<evidence type="ECO:0000313" key="1">
    <source>
        <dbReference type="EMBL" id="KAF4712065.1"/>
    </source>
</evidence>
<dbReference type="EMBL" id="JABANO010030326">
    <property type="protein sequence ID" value="KAF4712065.1"/>
    <property type="molecule type" value="Genomic_DNA"/>
</dbReference>
<dbReference type="InterPro" id="IPR023214">
    <property type="entry name" value="HAD_sf"/>
</dbReference>
<gene>
    <name evidence="1" type="ORF">FOZ63_001828</name>
</gene>
<evidence type="ECO:0000313" key="2">
    <source>
        <dbReference type="Proteomes" id="UP000553632"/>
    </source>
</evidence>
<sequence>MFPESEANWEEISPVDLVALGSSPGIWFPARPEGLRFSLQFEKDELMTSPDSSDNISILVNLDTAICRTENLLREEVVSRFPHLTEQIEMLTASRSSLTELLSGTVNENSSLPEVSTASELGRAVKDIACTEEFHHRLQPVAGAVDGVKALSRVNGAEVSIFFPNPGWPGLVQLRIGWIHEHFGSAWTAIVCGESPLQFSAHFFIDKMPKLAPVRELSEQHSLDVGRESLWFSDSEQPRLMVESFRRDVEDFRHRHRLNQRVPRPQ</sequence>
<accession>A0A7J6QUB8</accession>
<organism evidence="1 2">
    <name type="scientific">Perkinsus olseni</name>
    <name type="common">Perkinsus atlanticus</name>
    <dbReference type="NCBI Taxonomy" id="32597"/>
    <lineage>
        <taxon>Eukaryota</taxon>
        <taxon>Sar</taxon>
        <taxon>Alveolata</taxon>
        <taxon>Perkinsozoa</taxon>
        <taxon>Perkinsea</taxon>
        <taxon>Perkinsida</taxon>
        <taxon>Perkinsidae</taxon>
        <taxon>Perkinsus</taxon>
    </lineage>
</organism>
<protein>
    <submittedName>
        <fullName evidence="1">Uncharacterized protein</fullName>
    </submittedName>
</protein>
<dbReference type="AlphaFoldDB" id="A0A7J6QUB8"/>